<evidence type="ECO:0000256" key="6">
    <source>
        <dbReference type="ARBA" id="ARBA00019562"/>
    </source>
</evidence>
<evidence type="ECO:0000259" key="20">
    <source>
        <dbReference type="SMART" id="SM01329"/>
    </source>
</evidence>
<evidence type="ECO:0000256" key="8">
    <source>
        <dbReference type="ARBA" id="ARBA00022532"/>
    </source>
</evidence>
<feature type="compositionally biased region" description="Basic and acidic residues" evidence="19">
    <location>
        <begin position="360"/>
        <end position="373"/>
    </location>
</feature>
<keyword evidence="10" id="KW-0460">Magnesium</keyword>
<sequence>MGRTPVTVARGDGIGPEIMDAVLRILEAADAPIEPEYIDIGKEAYLNGWTTGITDDAWKSLNRTKLFLKAPITTPQGGGYKSLNVTIRTTLGLYANVRPTMSLAPFVKTKHPEMDLVVIRENEEDLYTGIEYQQTPEVVQSMKLITRPGTERIIRYAFEYAKKHGRKKVTCITKDNIMKRSDGLFHEVFEEVAKEYPELETDHWIVDIGLAKIADTPEDFDVVVMPNLYGDIGSDIAAQISGSVGLAGSANVGDEYAMFEAIHGSAPDIAGKGIANPSGLLNGAVQLLLHIGEAEAAENIQNAWLKTLEDGVHTGDIAKGGKSVGSKEFADAVIERLGSRPEKLEAVSFEATSGSMPEPLPKKASERAEKSPKRELDGVDVYVYNQDLSADQLAMLISRAAEPDYELSVITNRGVNAYPTERDDLFTTDHWRCRLLPAAGVKTDQEGILKLLARLTGADVDWIQVQNLYSFDQKEGYSEAKRDR</sequence>
<comment type="subunit">
    <text evidence="4">Homodimer.</text>
</comment>
<dbReference type="PANTHER" id="PTHR11835:SF43">
    <property type="entry name" value="ISOPROPYLMALATE DEHYDROGENASE-LIKE DOMAIN-CONTAINING PROTEIN"/>
    <property type="match status" value="1"/>
</dbReference>
<dbReference type="SUPFAM" id="SSF53659">
    <property type="entry name" value="Isocitrate/Isopropylmalate dehydrogenase-like"/>
    <property type="match status" value="1"/>
</dbReference>
<evidence type="ECO:0000256" key="11">
    <source>
        <dbReference type="ARBA" id="ARBA00022857"/>
    </source>
</evidence>
<evidence type="ECO:0000256" key="9">
    <source>
        <dbReference type="ARBA" id="ARBA00022723"/>
    </source>
</evidence>
<comment type="caution">
    <text evidence="21">The sequence shown here is derived from an EMBL/GenBank/DDBJ whole genome shotgun (WGS) entry which is preliminary data.</text>
</comment>
<evidence type="ECO:0000256" key="7">
    <source>
        <dbReference type="ARBA" id="ARBA00022435"/>
    </source>
</evidence>
<reference evidence="21 22" key="1">
    <citation type="submission" date="2020-03" db="EMBL/GenBank/DDBJ databases">
        <title>Assessment of the enzymatic potential of alkaline-tolerant lipase obtained from Bacillus luteus H11 (technogenic soil) for the bioremediation of saline soils contaminated with petroleum substances.</title>
        <authorList>
            <person name="Kalwasinska A."/>
        </authorList>
    </citation>
    <scope>NUCLEOTIDE SEQUENCE [LARGE SCALE GENOMIC DNA]</scope>
    <source>
        <strain evidence="21 22">H11</strain>
    </source>
</reference>
<dbReference type="PROSITE" id="PS00470">
    <property type="entry name" value="IDH_IMDH"/>
    <property type="match status" value="1"/>
</dbReference>
<gene>
    <name evidence="21" type="ORF">HCN83_00615</name>
</gene>
<dbReference type="InterPro" id="IPR040978">
    <property type="entry name" value="Isocitrate_DH_TT1725_C"/>
</dbReference>
<keyword evidence="11" id="KW-0521">NADP</keyword>
<dbReference type="InterPro" id="IPR024084">
    <property type="entry name" value="IsoPropMal-DH-like_dom"/>
</dbReference>
<feature type="domain" description="Isopropylmalate dehydrogenase-like" evidence="20">
    <location>
        <begin position="5"/>
        <end position="333"/>
    </location>
</feature>
<keyword evidence="13" id="KW-0464">Manganese</keyword>
<evidence type="ECO:0000256" key="12">
    <source>
        <dbReference type="ARBA" id="ARBA00023002"/>
    </source>
</evidence>
<dbReference type="RefSeq" id="WP_168004369.1">
    <property type="nucleotide sequence ID" value="NZ_JAATHJ010000001.1"/>
</dbReference>
<comment type="similarity">
    <text evidence="3">Belongs to the isocitrate and isopropylmalate dehydrogenases family.</text>
</comment>
<dbReference type="PANTHER" id="PTHR11835">
    <property type="entry name" value="DECARBOXYLATING DEHYDROGENASES-ISOCITRATE, ISOPROPYLMALATE, TARTRATE"/>
    <property type="match status" value="1"/>
</dbReference>
<evidence type="ECO:0000256" key="19">
    <source>
        <dbReference type="SAM" id="MobiDB-lite"/>
    </source>
</evidence>
<dbReference type="InterPro" id="IPR046997">
    <property type="entry name" value="Isocitrate_DH_TT1725_C_sf"/>
</dbReference>
<evidence type="ECO:0000256" key="18">
    <source>
        <dbReference type="ARBA" id="ARBA00046127"/>
    </source>
</evidence>
<dbReference type="SMART" id="SM01329">
    <property type="entry name" value="Iso_dh"/>
    <property type="match status" value="1"/>
</dbReference>
<evidence type="ECO:0000313" key="21">
    <source>
        <dbReference type="EMBL" id="NJP36088.1"/>
    </source>
</evidence>
<accession>A0A969PML7</accession>
<evidence type="ECO:0000313" key="22">
    <source>
        <dbReference type="Proteomes" id="UP000752012"/>
    </source>
</evidence>
<evidence type="ECO:0000256" key="3">
    <source>
        <dbReference type="ARBA" id="ARBA00007769"/>
    </source>
</evidence>
<evidence type="ECO:0000256" key="4">
    <source>
        <dbReference type="ARBA" id="ARBA00011738"/>
    </source>
</evidence>
<dbReference type="Pfam" id="PF00180">
    <property type="entry name" value="Iso_dh"/>
    <property type="match status" value="1"/>
</dbReference>
<keyword evidence="12 21" id="KW-0560">Oxidoreductase</keyword>
<dbReference type="FunFam" id="3.40.718.10:FF:000020">
    <property type="entry name" value="Isocitrate dehydrogenase"/>
    <property type="match status" value="1"/>
</dbReference>
<keyword evidence="22" id="KW-1185">Reference proteome</keyword>
<organism evidence="21 22">
    <name type="scientific">Alkalicoccus luteus</name>
    <dbReference type="NCBI Taxonomy" id="1237094"/>
    <lineage>
        <taxon>Bacteria</taxon>
        <taxon>Bacillati</taxon>
        <taxon>Bacillota</taxon>
        <taxon>Bacilli</taxon>
        <taxon>Bacillales</taxon>
        <taxon>Bacillaceae</taxon>
        <taxon>Alkalicoccus</taxon>
    </lineage>
</organism>
<dbReference type="Gene3D" id="3.40.718.10">
    <property type="entry name" value="Isopropylmalate Dehydrogenase"/>
    <property type="match status" value="1"/>
</dbReference>
<dbReference type="Gene3D" id="3.30.70.1570">
    <property type="match status" value="1"/>
</dbReference>
<dbReference type="Proteomes" id="UP000752012">
    <property type="component" value="Unassembled WGS sequence"/>
</dbReference>
<keyword evidence="8" id="KW-0816">Tricarboxylic acid cycle</keyword>
<evidence type="ECO:0000256" key="13">
    <source>
        <dbReference type="ARBA" id="ARBA00023211"/>
    </source>
</evidence>
<evidence type="ECO:0000256" key="14">
    <source>
        <dbReference type="ARBA" id="ARBA00023554"/>
    </source>
</evidence>
<protein>
    <recommendedName>
        <fullName evidence="6">Isocitrate dehydrogenase [NADP]</fullName>
        <ecNumber evidence="5">1.1.1.42</ecNumber>
    </recommendedName>
    <alternativeName>
        <fullName evidence="15">IDP</fullName>
    </alternativeName>
    <alternativeName>
        <fullName evidence="16">NADP(+)-specific ICDH</fullName>
    </alternativeName>
    <alternativeName>
        <fullName evidence="17">Oxalosuccinate decarboxylase</fullName>
    </alternativeName>
</protein>
<evidence type="ECO:0000256" key="16">
    <source>
        <dbReference type="ARBA" id="ARBA00029990"/>
    </source>
</evidence>
<dbReference type="GO" id="GO:0006102">
    <property type="term" value="P:isocitrate metabolic process"/>
    <property type="evidence" value="ECO:0007669"/>
    <property type="project" value="TreeGrafter"/>
</dbReference>
<dbReference type="AlphaFoldDB" id="A0A969PML7"/>
<dbReference type="GO" id="GO:0051287">
    <property type="term" value="F:NAD binding"/>
    <property type="evidence" value="ECO:0007669"/>
    <property type="project" value="InterPro"/>
</dbReference>
<keyword evidence="9" id="KW-0479">Metal-binding</keyword>
<dbReference type="GO" id="GO:0006097">
    <property type="term" value="P:glyoxylate cycle"/>
    <property type="evidence" value="ECO:0007669"/>
    <property type="project" value="UniProtKB-KW"/>
</dbReference>
<dbReference type="GO" id="GO:0006099">
    <property type="term" value="P:tricarboxylic acid cycle"/>
    <property type="evidence" value="ECO:0007669"/>
    <property type="project" value="UniProtKB-KW"/>
</dbReference>
<dbReference type="EMBL" id="JAATHJ010000001">
    <property type="protein sequence ID" value="NJP36088.1"/>
    <property type="molecule type" value="Genomic_DNA"/>
</dbReference>
<dbReference type="Pfam" id="PF18324">
    <property type="entry name" value="Isocitrate_DH_C_bact"/>
    <property type="match status" value="1"/>
</dbReference>
<dbReference type="InterPro" id="IPR019818">
    <property type="entry name" value="IsoCit/isopropylmalate_DH_CS"/>
</dbReference>
<dbReference type="InterPro" id="IPR014273">
    <property type="entry name" value="Isocitrate_DH_bac-typ"/>
</dbReference>
<dbReference type="GO" id="GO:0000287">
    <property type="term" value="F:magnesium ion binding"/>
    <property type="evidence" value="ECO:0007669"/>
    <property type="project" value="InterPro"/>
</dbReference>
<comment type="catalytic activity">
    <reaction evidence="14">
        <text>D-threo-isocitrate + NADP(+) = 2-oxoglutarate + CO2 + NADPH</text>
        <dbReference type="Rhea" id="RHEA:19629"/>
        <dbReference type="ChEBI" id="CHEBI:15562"/>
        <dbReference type="ChEBI" id="CHEBI:16526"/>
        <dbReference type="ChEBI" id="CHEBI:16810"/>
        <dbReference type="ChEBI" id="CHEBI:57783"/>
        <dbReference type="ChEBI" id="CHEBI:58349"/>
        <dbReference type="EC" id="1.1.1.42"/>
    </reaction>
</comment>
<dbReference type="NCBIfam" id="NF006673">
    <property type="entry name" value="PRK09222.1"/>
    <property type="match status" value="1"/>
</dbReference>
<comment type="cofactor">
    <cofactor evidence="2">
        <name>Mg(2+)</name>
        <dbReference type="ChEBI" id="CHEBI:18420"/>
    </cofactor>
</comment>
<evidence type="ECO:0000256" key="15">
    <source>
        <dbReference type="ARBA" id="ARBA00029765"/>
    </source>
</evidence>
<evidence type="ECO:0000256" key="2">
    <source>
        <dbReference type="ARBA" id="ARBA00001946"/>
    </source>
</evidence>
<dbReference type="EC" id="1.1.1.42" evidence="5"/>
<evidence type="ECO:0000256" key="17">
    <source>
        <dbReference type="ARBA" id="ARBA00031098"/>
    </source>
</evidence>
<dbReference type="GO" id="GO:0004450">
    <property type="term" value="F:isocitrate dehydrogenase (NADP+) activity"/>
    <property type="evidence" value="ECO:0007669"/>
    <property type="project" value="UniProtKB-EC"/>
</dbReference>
<dbReference type="NCBIfam" id="TIGR02924">
    <property type="entry name" value="ICDH_alpha"/>
    <property type="match status" value="1"/>
</dbReference>
<comment type="function">
    <text evidence="18">Catalyzes the oxidative decarboxylation of isocitrate to 2-oxoglutarate and carbon dioxide with the concomitant reduction of NADP(+).</text>
</comment>
<proteinExistence type="inferred from homology"/>
<dbReference type="GO" id="GO:0004449">
    <property type="term" value="F:isocitrate dehydrogenase (NAD+) activity"/>
    <property type="evidence" value="ECO:0007669"/>
    <property type="project" value="TreeGrafter"/>
</dbReference>
<feature type="region of interest" description="Disordered" evidence="19">
    <location>
        <begin position="345"/>
        <end position="373"/>
    </location>
</feature>
<evidence type="ECO:0000256" key="10">
    <source>
        <dbReference type="ARBA" id="ARBA00022842"/>
    </source>
</evidence>
<evidence type="ECO:0000256" key="1">
    <source>
        <dbReference type="ARBA" id="ARBA00001936"/>
    </source>
</evidence>
<name>A0A969PML7_9BACI</name>
<evidence type="ECO:0000256" key="5">
    <source>
        <dbReference type="ARBA" id="ARBA00013013"/>
    </source>
</evidence>
<keyword evidence="7" id="KW-0329">Glyoxylate bypass</keyword>
<comment type="cofactor">
    <cofactor evidence="1">
        <name>Mn(2+)</name>
        <dbReference type="ChEBI" id="CHEBI:29035"/>
    </cofactor>
</comment>